<proteinExistence type="predicted"/>
<name>A0AAV5IJ86_9ROSI</name>
<comment type="caution">
    <text evidence="1">The sequence shown here is derived from an EMBL/GenBank/DDBJ whole genome shotgun (WGS) entry which is preliminary data.</text>
</comment>
<dbReference type="EMBL" id="BPVZ01000012">
    <property type="protein sequence ID" value="GKU97892.1"/>
    <property type="molecule type" value="Genomic_DNA"/>
</dbReference>
<gene>
    <name evidence="1" type="ORF">SLEP1_g10971</name>
</gene>
<dbReference type="Proteomes" id="UP001054252">
    <property type="component" value="Unassembled WGS sequence"/>
</dbReference>
<evidence type="ECO:0000313" key="1">
    <source>
        <dbReference type="EMBL" id="GKU97892.1"/>
    </source>
</evidence>
<sequence length="56" mass="5890">MFLALPRNNTGEFHSQCLTHSLGYIGAVVGVAGHGEISNLCPVHSDSLPVGIDIPF</sequence>
<keyword evidence="2" id="KW-1185">Reference proteome</keyword>
<organism evidence="1 2">
    <name type="scientific">Rubroshorea leprosula</name>
    <dbReference type="NCBI Taxonomy" id="152421"/>
    <lineage>
        <taxon>Eukaryota</taxon>
        <taxon>Viridiplantae</taxon>
        <taxon>Streptophyta</taxon>
        <taxon>Embryophyta</taxon>
        <taxon>Tracheophyta</taxon>
        <taxon>Spermatophyta</taxon>
        <taxon>Magnoliopsida</taxon>
        <taxon>eudicotyledons</taxon>
        <taxon>Gunneridae</taxon>
        <taxon>Pentapetalae</taxon>
        <taxon>rosids</taxon>
        <taxon>malvids</taxon>
        <taxon>Malvales</taxon>
        <taxon>Dipterocarpaceae</taxon>
        <taxon>Rubroshorea</taxon>
    </lineage>
</organism>
<reference evidence="1 2" key="1">
    <citation type="journal article" date="2021" name="Commun. Biol.">
        <title>The genome of Shorea leprosula (Dipterocarpaceae) highlights the ecological relevance of drought in aseasonal tropical rainforests.</title>
        <authorList>
            <person name="Ng K.K.S."/>
            <person name="Kobayashi M.J."/>
            <person name="Fawcett J.A."/>
            <person name="Hatakeyama M."/>
            <person name="Paape T."/>
            <person name="Ng C.H."/>
            <person name="Ang C.C."/>
            <person name="Tnah L.H."/>
            <person name="Lee C.T."/>
            <person name="Nishiyama T."/>
            <person name="Sese J."/>
            <person name="O'Brien M.J."/>
            <person name="Copetti D."/>
            <person name="Mohd Noor M.I."/>
            <person name="Ong R.C."/>
            <person name="Putra M."/>
            <person name="Sireger I.Z."/>
            <person name="Indrioko S."/>
            <person name="Kosugi Y."/>
            <person name="Izuno A."/>
            <person name="Isagi Y."/>
            <person name="Lee S.L."/>
            <person name="Shimizu K.K."/>
        </authorList>
    </citation>
    <scope>NUCLEOTIDE SEQUENCE [LARGE SCALE GENOMIC DNA]</scope>
    <source>
        <strain evidence="1">214</strain>
    </source>
</reference>
<protein>
    <submittedName>
        <fullName evidence="1">Uncharacterized protein</fullName>
    </submittedName>
</protein>
<evidence type="ECO:0000313" key="2">
    <source>
        <dbReference type="Proteomes" id="UP001054252"/>
    </source>
</evidence>
<dbReference type="AlphaFoldDB" id="A0AAV5IJ86"/>
<accession>A0AAV5IJ86</accession>